<dbReference type="PROSITE" id="PS50026">
    <property type="entry name" value="EGF_3"/>
    <property type="match status" value="2"/>
</dbReference>
<evidence type="ECO:0000256" key="7">
    <source>
        <dbReference type="SAM" id="Phobius"/>
    </source>
</evidence>
<dbReference type="AlphaFoldDB" id="A0A6J8BXL3"/>
<dbReference type="OrthoDB" id="6119053at2759"/>
<dbReference type="GO" id="GO:0005509">
    <property type="term" value="F:calcium ion binding"/>
    <property type="evidence" value="ECO:0007669"/>
    <property type="project" value="InterPro"/>
</dbReference>
<evidence type="ECO:0000256" key="2">
    <source>
        <dbReference type="ARBA" id="ARBA00022729"/>
    </source>
</evidence>
<dbReference type="CDD" id="cd00053">
    <property type="entry name" value="EGF"/>
    <property type="match status" value="1"/>
</dbReference>
<dbReference type="PANTHER" id="PTHR24049">
    <property type="entry name" value="CRUMBS FAMILY MEMBER"/>
    <property type="match status" value="1"/>
</dbReference>
<keyword evidence="3" id="KW-0677">Repeat</keyword>
<protein>
    <recommendedName>
        <fullName evidence="8">EGF-like domain-containing protein</fullName>
    </recommendedName>
</protein>
<accession>A0A6J8BXL3</accession>
<evidence type="ECO:0000313" key="10">
    <source>
        <dbReference type="Proteomes" id="UP000507470"/>
    </source>
</evidence>
<feature type="transmembrane region" description="Helical" evidence="7">
    <location>
        <begin position="71"/>
        <end position="95"/>
    </location>
</feature>
<keyword evidence="7" id="KW-1133">Transmembrane helix</keyword>
<comment type="caution">
    <text evidence="6">Lacks conserved residue(s) required for the propagation of feature annotation.</text>
</comment>
<gene>
    <name evidence="9" type="ORF">MCOR_24027</name>
</gene>
<evidence type="ECO:0000256" key="1">
    <source>
        <dbReference type="ARBA" id="ARBA00022536"/>
    </source>
</evidence>
<dbReference type="Gene3D" id="2.10.25.10">
    <property type="entry name" value="Laminin"/>
    <property type="match status" value="2"/>
</dbReference>
<reference evidence="9 10" key="1">
    <citation type="submission" date="2020-06" db="EMBL/GenBank/DDBJ databases">
        <authorList>
            <person name="Li R."/>
            <person name="Bekaert M."/>
        </authorList>
    </citation>
    <scope>NUCLEOTIDE SEQUENCE [LARGE SCALE GENOMIC DNA]</scope>
    <source>
        <strain evidence="10">wild</strain>
    </source>
</reference>
<keyword evidence="1 6" id="KW-0245">EGF-like domain</keyword>
<organism evidence="9 10">
    <name type="scientific">Mytilus coruscus</name>
    <name type="common">Sea mussel</name>
    <dbReference type="NCBI Taxonomy" id="42192"/>
    <lineage>
        <taxon>Eukaryota</taxon>
        <taxon>Metazoa</taxon>
        <taxon>Spiralia</taxon>
        <taxon>Lophotrochozoa</taxon>
        <taxon>Mollusca</taxon>
        <taxon>Bivalvia</taxon>
        <taxon>Autobranchia</taxon>
        <taxon>Pteriomorphia</taxon>
        <taxon>Mytilida</taxon>
        <taxon>Mytiloidea</taxon>
        <taxon>Mytilidae</taxon>
        <taxon>Mytilinae</taxon>
        <taxon>Mytilus</taxon>
    </lineage>
</organism>
<dbReference type="EMBL" id="CACVKT020004265">
    <property type="protein sequence ID" value="CAC5388788.1"/>
    <property type="molecule type" value="Genomic_DNA"/>
</dbReference>
<feature type="domain" description="EGF-like" evidence="8">
    <location>
        <begin position="140"/>
        <end position="176"/>
    </location>
</feature>
<sequence>MMATAQQNVYTNTSFNAAETNPDYEEEFAEYDEITFVQTEDSTNDCNTTIPNIPLPRQADIYGRPKIQMSLWLLFTIFFLFLIAIVITGVVTFFITKERFTEKHLSVCDSNPCSNGGLCQVKGAKYKCTCDPGFSGDQCDVGVCSSSPCRNGGICKVVRENYSCKCLSGYSGQQCEDSGYFDYVIMFTEPPRDVNIPRLYIRSSKSGSVSIYSKADKARAVTLNSGTNQVDLLKSVFTQDGISDNAIHVNSTVPIVLYGFVTDTAVDGYLAIPSSMLGDKYIVPTYKPSKTRISGNVCSASLV</sequence>
<dbReference type="PROSITE" id="PS00022">
    <property type="entry name" value="EGF_1"/>
    <property type="match status" value="1"/>
</dbReference>
<keyword evidence="10" id="KW-1185">Reference proteome</keyword>
<keyword evidence="4 6" id="KW-1015">Disulfide bond</keyword>
<evidence type="ECO:0000313" key="9">
    <source>
        <dbReference type="EMBL" id="CAC5388788.1"/>
    </source>
</evidence>
<dbReference type="CDD" id="cd00054">
    <property type="entry name" value="EGF_CA"/>
    <property type="match status" value="1"/>
</dbReference>
<keyword evidence="5" id="KW-0325">Glycoprotein</keyword>
<feature type="disulfide bond" evidence="6">
    <location>
        <begin position="166"/>
        <end position="175"/>
    </location>
</feature>
<keyword evidence="7" id="KW-0472">Membrane</keyword>
<dbReference type="InterPro" id="IPR051022">
    <property type="entry name" value="Notch_Cell-Fate_Det"/>
</dbReference>
<evidence type="ECO:0000256" key="6">
    <source>
        <dbReference type="PROSITE-ProRule" id="PRU00076"/>
    </source>
</evidence>
<evidence type="ECO:0000256" key="3">
    <source>
        <dbReference type="ARBA" id="ARBA00022737"/>
    </source>
</evidence>
<dbReference type="InterPro" id="IPR001881">
    <property type="entry name" value="EGF-like_Ca-bd_dom"/>
</dbReference>
<dbReference type="Proteomes" id="UP000507470">
    <property type="component" value="Unassembled WGS sequence"/>
</dbReference>
<dbReference type="Pfam" id="PF00008">
    <property type="entry name" value="EGF"/>
    <property type="match status" value="2"/>
</dbReference>
<evidence type="ECO:0000256" key="4">
    <source>
        <dbReference type="ARBA" id="ARBA00023157"/>
    </source>
</evidence>
<keyword evidence="2" id="KW-0732">Signal</keyword>
<dbReference type="SUPFAM" id="SSF57196">
    <property type="entry name" value="EGF/Laminin"/>
    <property type="match status" value="2"/>
</dbReference>
<dbReference type="PROSITE" id="PS01186">
    <property type="entry name" value="EGF_2"/>
    <property type="match status" value="1"/>
</dbReference>
<dbReference type="SMART" id="SM00179">
    <property type="entry name" value="EGF_CA"/>
    <property type="match status" value="2"/>
</dbReference>
<evidence type="ECO:0000256" key="5">
    <source>
        <dbReference type="ARBA" id="ARBA00023180"/>
    </source>
</evidence>
<feature type="domain" description="EGF-like" evidence="8">
    <location>
        <begin position="104"/>
        <end position="137"/>
    </location>
</feature>
<name>A0A6J8BXL3_MYTCO</name>
<evidence type="ECO:0000259" key="8">
    <source>
        <dbReference type="PROSITE" id="PS50026"/>
    </source>
</evidence>
<proteinExistence type="predicted"/>
<dbReference type="FunFam" id="2.10.25.10:FF:000012">
    <property type="entry name" value="Delta-like protein"/>
    <property type="match status" value="1"/>
</dbReference>
<keyword evidence="7" id="KW-0812">Transmembrane</keyword>
<dbReference type="InterPro" id="IPR000742">
    <property type="entry name" value="EGF"/>
</dbReference>
<dbReference type="FunFam" id="2.10.25.10:FF:000095">
    <property type="entry name" value="Notch, isoform B"/>
    <property type="match status" value="1"/>
</dbReference>
<dbReference type="SMART" id="SM00181">
    <property type="entry name" value="EGF"/>
    <property type="match status" value="2"/>
</dbReference>